<keyword evidence="1" id="KW-1133">Transmembrane helix</keyword>
<protein>
    <recommendedName>
        <fullName evidence="4">DoxX family protein</fullName>
    </recommendedName>
</protein>
<feature type="transmembrane region" description="Helical" evidence="1">
    <location>
        <begin position="131"/>
        <end position="156"/>
    </location>
</feature>
<name>A0A0D6P4P2_9PROT</name>
<sequence length="217" mass="23966">MTNPLYDTALFLIGDTGDYNRFGAAKYVSVLFYLLLLAAGLFVAWRNWTEDPSQRTVRNVGIFVMRLIAGGMWFQGTIWKLPLPVAAGFKYWLEQEGKFSAISLQGALVRDVLLPHIALLQPPVYLLEIAFTVSLTLGLAVRLSGLVVVLFILQLWLGLYNDPTEWPWTYVAIAFAHAMFAVSEAGQCLGLDNLLRLRGAAIANGRGIIAAAYRLAS</sequence>
<organism evidence="2 3">
    <name type="scientific">Acidisphaera rubrifaciens HS-AP3</name>
    <dbReference type="NCBI Taxonomy" id="1231350"/>
    <lineage>
        <taxon>Bacteria</taxon>
        <taxon>Pseudomonadati</taxon>
        <taxon>Pseudomonadota</taxon>
        <taxon>Alphaproteobacteria</taxon>
        <taxon>Acetobacterales</taxon>
        <taxon>Acetobacteraceae</taxon>
        <taxon>Acidisphaera</taxon>
    </lineage>
</organism>
<dbReference type="Proteomes" id="UP000032680">
    <property type="component" value="Unassembled WGS sequence"/>
</dbReference>
<reference evidence="2 3" key="1">
    <citation type="submission" date="2012-11" db="EMBL/GenBank/DDBJ databases">
        <title>Whole genome sequence of Acidisphaera rubrifaciens HS-AP3.</title>
        <authorList>
            <person name="Azuma Y."/>
            <person name="Higashiura N."/>
            <person name="Hirakawa H."/>
            <person name="Matsushita K."/>
        </authorList>
    </citation>
    <scope>NUCLEOTIDE SEQUENCE [LARGE SCALE GENOMIC DNA]</scope>
    <source>
        <strain evidence="2 3">HS-AP3</strain>
    </source>
</reference>
<evidence type="ECO:0000313" key="2">
    <source>
        <dbReference type="EMBL" id="GAN76311.1"/>
    </source>
</evidence>
<keyword evidence="1" id="KW-0812">Transmembrane</keyword>
<comment type="caution">
    <text evidence="2">The sequence shown here is derived from an EMBL/GenBank/DDBJ whole genome shotgun (WGS) entry which is preliminary data.</text>
</comment>
<evidence type="ECO:0000313" key="3">
    <source>
        <dbReference type="Proteomes" id="UP000032680"/>
    </source>
</evidence>
<gene>
    <name evidence="2" type="ORF">Asru_0084_22</name>
</gene>
<feature type="transmembrane region" description="Helical" evidence="1">
    <location>
        <begin position="60"/>
        <end position="79"/>
    </location>
</feature>
<proteinExistence type="predicted"/>
<accession>A0A0D6P4P2</accession>
<keyword evidence="3" id="KW-1185">Reference proteome</keyword>
<dbReference type="AlphaFoldDB" id="A0A0D6P4P2"/>
<dbReference type="EMBL" id="BANB01000084">
    <property type="protein sequence ID" value="GAN76311.1"/>
    <property type="molecule type" value="Genomic_DNA"/>
</dbReference>
<evidence type="ECO:0000256" key="1">
    <source>
        <dbReference type="SAM" id="Phobius"/>
    </source>
</evidence>
<evidence type="ECO:0008006" key="4">
    <source>
        <dbReference type="Google" id="ProtNLM"/>
    </source>
</evidence>
<feature type="transmembrane region" description="Helical" evidence="1">
    <location>
        <begin position="27"/>
        <end position="48"/>
    </location>
</feature>
<keyword evidence="1" id="KW-0472">Membrane</keyword>